<dbReference type="RefSeq" id="WP_218286116.1">
    <property type="nucleotide sequence ID" value="NZ_CP076448.1"/>
</dbReference>
<dbReference type="EMBL" id="CP076448">
    <property type="protein sequence ID" value="QXM25060.1"/>
    <property type="molecule type" value="Genomic_DNA"/>
</dbReference>
<keyword evidence="4" id="KW-0472">Membrane</keyword>
<comment type="subcellular location">
    <subcellularLocation>
        <location evidence="4">Cell membrane</location>
        <topology evidence="4">Lipid-anchor</topology>
    </subcellularLocation>
</comment>
<comment type="similarity">
    <text evidence="4 5">Belongs to the RlpA family.</text>
</comment>
<evidence type="ECO:0000256" key="1">
    <source>
        <dbReference type="ARBA" id="ARBA00022729"/>
    </source>
</evidence>
<reference evidence="8" key="1">
    <citation type="submission" date="2021-06" db="EMBL/GenBank/DDBJ databases">
        <title>Elioraea tepida, sp. nov., a moderately thermophilic aerobic anoxygenic phototrophic bacterium isolated from an alkaline siliceous hot spring mat community in Yellowstone National Park, WY, USA.</title>
        <authorList>
            <person name="Saini M.K."/>
            <person name="Yoshida S."/>
            <person name="Sebastian A."/>
            <person name="Hirose S."/>
            <person name="Hara E."/>
            <person name="Tamaki H."/>
            <person name="Soulier N.T."/>
            <person name="Albert I."/>
            <person name="Hanada S."/>
            <person name="Bryant D.A."/>
            <person name="Tank M."/>
        </authorList>
    </citation>
    <scope>NUCLEOTIDE SEQUENCE</scope>
    <source>
        <strain evidence="8">MS-P2</strain>
    </source>
</reference>
<dbReference type="GO" id="GO:0000270">
    <property type="term" value="P:peptidoglycan metabolic process"/>
    <property type="evidence" value="ECO:0007669"/>
    <property type="project" value="UniProtKB-UniRule"/>
</dbReference>
<dbReference type="PROSITE" id="PS51257">
    <property type="entry name" value="PROKAR_LIPOPROTEIN"/>
    <property type="match status" value="1"/>
</dbReference>
<gene>
    <name evidence="4" type="primary">rlpA</name>
    <name evidence="8" type="ORF">KO353_02050</name>
</gene>
<dbReference type="HAMAP" id="MF_02071">
    <property type="entry name" value="RlpA"/>
    <property type="match status" value="1"/>
</dbReference>
<dbReference type="GO" id="GO:0042834">
    <property type="term" value="F:peptidoglycan binding"/>
    <property type="evidence" value="ECO:0007669"/>
    <property type="project" value="InterPro"/>
</dbReference>
<dbReference type="GO" id="GO:0008932">
    <property type="term" value="F:lytic endotransglycosylase activity"/>
    <property type="evidence" value="ECO:0007669"/>
    <property type="project" value="UniProtKB-UniRule"/>
</dbReference>
<dbReference type="InterPro" id="IPR012997">
    <property type="entry name" value="RplA"/>
</dbReference>
<keyword evidence="4" id="KW-0564">Palmitate</keyword>
<dbReference type="InterPro" id="IPR034718">
    <property type="entry name" value="RlpA"/>
</dbReference>
<dbReference type="AlphaFoldDB" id="A0A975YJR7"/>
<dbReference type="InterPro" id="IPR007730">
    <property type="entry name" value="SPOR-like_dom"/>
</dbReference>
<evidence type="ECO:0000259" key="7">
    <source>
        <dbReference type="PROSITE" id="PS51724"/>
    </source>
</evidence>
<dbReference type="EC" id="4.2.2.-" evidence="4"/>
<accession>A0A975YJR7</accession>
<dbReference type="PANTHER" id="PTHR34183:SF8">
    <property type="entry name" value="ENDOLYTIC PEPTIDOGLYCAN TRANSGLYCOSYLASE RLPA-RELATED"/>
    <property type="match status" value="1"/>
</dbReference>
<evidence type="ECO:0000256" key="5">
    <source>
        <dbReference type="RuleBase" id="RU003495"/>
    </source>
</evidence>
<dbReference type="Pfam" id="PF03330">
    <property type="entry name" value="DPBB_1"/>
    <property type="match status" value="1"/>
</dbReference>
<keyword evidence="1 6" id="KW-0732">Signal</keyword>
<name>A0A975YJR7_9PROT</name>
<evidence type="ECO:0000313" key="9">
    <source>
        <dbReference type="Proteomes" id="UP000694001"/>
    </source>
</evidence>
<dbReference type="Proteomes" id="UP000694001">
    <property type="component" value="Chromosome"/>
</dbReference>
<evidence type="ECO:0000256" key="6">
    <source>
        <dbReference type="SAM" id="SignalP"/>
    </source>
</evidence>
<feature type="domain" description="SPOR" evidence="7">
    <location>
        <begin position="243"/>
        <end position="321"/>
    </location>
</feature>
<keyword evidence="9" id="KW-1185">Reference proteome</keyword>
<dbReference type="PROSITE" id="PS51724">
    <property type="entry name" value="SPOR"/>
    <property type="match status" value="1"/>
</dbReference>
<keyword evidence="4" id="KW-1003">Cell membrane</keyword>
<keyword evidence="2 4" id="KW-0456">Lyase</keyword>
<dbReference type="GO" id="GO:0071555">
    <property type="term" value="P:cell wall organization"/>
    <property type="evidence" value="ECO:0007669"/>
    <property type="project" value="UniProtKB-KW"/>
</dbReference>
<dbReference type="InterPro" id="IPR009009">
    <property type="entry name" value="RlpA-like_DPBB"/>
</dbReference>
<comment type="function">
    <text evidence="4">Lytic transglycosylase with a strong preference for naked glycan strands that lack stem peptides.</text>
</comment>
<feature type="signal peptide" evidence="6">
    <location>
        <begin position="1"/>
        <end position="20"/>
    </location>
</feature>
<sequence>MTRPALAAIAAAALMLAGCAETGFVAQLGKRLTGSASRDPGEGSFVVGETYRRGGVWFSPREDYDLDETGLATVIRQRAGSRTANGEVFDPAKLTAQHPTLQLPAIVRVTNLENGRSVLVRVNDRGPVDVGRIIGLSEASARVLGLPADGVAQVRVQVVPEESRLVAAEARARTPVPESERIVVASAPRIPVEAETLPPPPGARAATMVRVAAPLPAPPPAPPPLLAVPLRTDALPRTLRQQPPAPGRLWVQAGVFGSARNAEALRTRLAAAGPAHTSRVTANGRTLYRVRLGPARTVAEADHLLAATLRAGASDARIVVD</sequence>
<organism evidence="8 9">
    <name type="scientific">Elioraea tepida</name>
    <dbReference type="NCBI Taxonomy" id="2843330"/>
    <lineage>
        <taxon>Bacteria</taxon>
        <taxon>Pseudomonadati</taxon>
        <taxon>Pseudomonadota</taxon>
        <taxon>Alphaproteobacteria</taxon>
        <taxon>Acetobacterales</taxon>
        <taxon>Elioraeaceae</taxon>
        <taxon>Elioraea</taxon>
    </lineage>
</organism>
<protein>
    <recommendedName>
        <fullName evidence="4">Endolytic peptidoglycan transglycosylase RlpA</fullName>
        <ecNumber evidence="4">4.2.2.-</ecNumber>
    </recommendedName>
</protein>
<dbReference type="CDD" id="cd22268">
    <property type="entry name" value="DPBB_RlpA-like"/>
    <property type="match status" value="1"/>
</dbReference>
<evidence type="ECO:0000256" key="3">
    <source>
        <dbReference type="ARBA" id="ARBA00023316"/>
    </source>
</evidence>
<evidence type="ECO:0000313" key="8">
    <source>
        <dbReference type="EMBL" id="QXM25060.1"/>
    </source>
</evidence>
<dbReference type="KEGG" id="elio:KO353_02050"/>
<keyword evidence="4" id="KW-0449">Lipoprotein</keyword>
<evidence type="ECO:0000256" key="4">
    <source>
        <dbReference type="HAMAP-Rule" id="MF_02071"/>
    </source>
</evidence>
<dbReference type="PANTHER" id="PTHR34183">
    <property type="entry name" value="ENDOLYTIC PEPTIDOGLYCAN TRANSGLYCOSYLASE RLPA"/>
    <property type="match status" value="1"/>
</dbReference>
<keyword evidence="3 4" id="KW-0961">Cell wall biogenesis/degradation</keyword>
<feature type="chain" id="PRO_5038045405" description="Endolytic peptidoglycan transglycosylase RlpA" evidence="6">
    <location>
        <begin position="21"/>
        <end position="321"/>
    </location>
</feature>
<evidence type="ECO:0000256" key="2">
    <source>
        <dbReference type="ARBA" id="ARBA00023239"/>
    </source>
</evidence>
<dbReference type="GO" id="GO:0005886">
    <property type="term" value="C:plasma membrane"/>
    <property type="evidence" value="ECO:0007669"/>
    <property type="project" value="UniProtKB-SubCell"/>
</dbReference>
<proteinExistence type="inferred from homology"/>
<dbReference type="Pfam" id="PF05036">
    <property type="entry name" value="SPOR"/>
    <property type="match status" value="1"/>
</dbReference>
<dbReference type="NCBIfam" id="TIGR00413">
    <property type="entry name" value="rlpA"/>
    <property type="match status" value="1"/>
</dbReference>